<evidence type="ECO:0000313" key="1">
    <source>
        <dbReference type="EMBL" id="SHJ12042.1"/>
    </source>
</evidence>
<gene>
    <name evidence="1" type="ORF">SAMN02745170_01780</name>
</gene>
<reference evidence="1 2" key="1">
    <citation type="submission" date="2016-11" db="EMBL/GenBank/DDBJ databases">
        <authorList>
            <person name="Varghese N."/>
            <person name="Submissions S."/>
        </authorList>
    </citation>
    <scope>NUCLEOTIDE SEQUENCE [LARGE SCALE GENOMIC DNA]</scope>
    <source>
        <strain evidence="1 2">DSM 15287</strain>
    </source>
</reference>
<accession>A0A1M6GQ76</accession>
<protein>
    <submittedName>
        <fullName evidence="1">Uncharacterized protein</fullName>
    </submittedName>
</protein>
<dbReference type="AlphaFoldDB" id="A0A1M6GQ76"/>
<organism evidence="1 2">
    <name type="scientific">Propionispora hippei DSM 15287</name>
    <dbReference type="NCBI Taxonomy" id="1123003"/>
    <lineage>
        <taxon>Bacteria</taxon>
        <taxon>Bacillati</taxon>
        <taxon>Bacillota</taxon>
        <taxon>Negativicutes</taxon>
        <taxon>Selenomonadales</taxon>
        <taxon>Sporomusaceae</taxon>
        <taxon>Propionispora</taxon>
    </lineage>
</organism>
<sequence>MAHSIQAMRTVFDVVKAARDNNNAFSDEDIQRLLQAIVPDENTRKRYDNFSKGYYSEELFRRIYSLLPWIRLITPLGQEQFPEKSKEEMQVPDFEIMYEVGSSDNIKKILVEAKLVDGDKQTFELLKHTYNVLKKYEDNSESPLLFAIFWRKQMIWTVNSIESFSEKSSSYKISFKNACKSDVSAIFGDYTYLFRKRPLRKSKFSNGELLQCNYSHSHEKYGRTLYEGISLNGKNFDDLGALETPVLDCAFDFKEIESFKINEFETELTEQLADVKYAYRLSSLMLGYLLKIHCYNYNDMYCQEHNIVENTFGIVDTVRRKMGGEKFYLLPYDKKISIKKLINLQFGNVPRIYKAYIETNRKEGYGILCSHD</sequence>
<dbReference type="Proteomes" id="UP000322917">
    <property type="component" value="Unassembled WGS sequence"/>
</dbReference>
<evidence type="ECO:0000313" key="2">
    <source>
        <dbReference type="Proteomes" id="UP000322917"/>
    </source>
</evidence>
<dbReference type="RefSeq" id="WP_149734549.1">
    <property type="nucleotide sequence ID" value="NZ_FQZD01000012.1"/>
</dbReference>
<keyword evidence="2" id="KW-1185">Reference proteome</keyword>
<name>A0A1M6GQ76_9FIRM</name>
<dbReference type="OrthoDB" id="1550757at2"/>
<proteinExistence type="predicted"/>
<dbReference type="EMBL" id="FQZD01000012">
    <property type="protein sequence ID" value="SHJ12042.1"/>
    <property type="molecule type" value="Genomic_DNA"/>
</dbReference>